<feature type="coiled-coil region" evidence="1">
    <location>
        <begin position="133"/>
        <end position="160"/>
    </location>
</feature>
<reference evidence="2" key="2">
    <citation type="submission" date="2020-06" db="EMBL/GenBank/DDBJ databases">
        <authorList>
            <person name="Studholme D.J."/>
        </authorList>
    </citation>
    <scope>NUCLEOTIDE SEQUENCE</scope>
    <source>
        <strain evidence="2">NZFS 2646</strain>
    </source>
</reference>
<evidence type="ECO:0000313" key="3">
    <source>
        <dbReference type="Proteomes" id="UP000785171"/>
    </source>
</evidence>
<evidence type="ECO:0000313" key="2">
    <source>
        <dbReference type="EMBL" id="KAG2523411.1"/>
    </source>
</evidence>
<name>A0A8T0LWD8_9STRA</name>
<dbReference type="AlphaFoldDB" id="A0A8T0LWD8"/>
<evidence type="ECO:0000256" key="1">
    <source>
        <dbReference type="SAM" id="Coils"/>
    </source>
</evidence>
<organism evidence="2 3">
    <name type="scientific">Phytophthora kernoviae</name>
    <dbReference type="NCBI Taxonomy" id="325452"/>
    <lineage>
        <taxon>Eukaryota</taxon>
        <taxon>Sar</taxon>
        <taxon>Stramenopiles</taxon>
        <taxon>Oomycota</taxon>
        <taxon>Peronosporomycetes</taxon>
        <taxon>Peronosporales</taxon>
        <taxon>Peronosporaceae</taxon>
        <taxon>Phytophthora</taxon>
    </lineage>
</organism>
<gene>
    <name evidence="2" type="ORF">JM16_005350</name>
</gene>
<sequence length="291" mass="32183">MPKSVDVEVEGVTVFASPPATTYRYVISLKSEKVNIWLEDRCSKKQWQSGYLTKEDYVTTANIFVDATASDYVSCFKQCLDCSLEDVDEAQRKLTPLRGGKLKLDLSLKIRLLRSARDISYAFELQPIPVERIDILESKLKDQQEELERLRGQVSGVECVFLCAESVSWASSMLAWKPLDSTNFSLNAKSTAIICLLPGLYAVALLVNHLPIASSDGGSIVLQKNKAQIQLALTGASIDSYGRQQYASHQTNALLMCTVQVEKNDQISVKCTGTQAILNTPSYLTVMRIGA</sequence>
<dbReference type="Proteomes" id="UP000785171">
    <property type="component" value="Unassembled WGS sequence"/>
</dbReference>
<dbReference type="EMBL" id="JPWV03000140">
    <property type="protein sequence ID" value="KAG2523411.1"/>
    <property type="molecule type" value="Genomic_DNA"/>
</dbReference>
<comment type="caution">
    <text evidence="2">The sequence shown here is derived from an EMBL/GenBank/DDBJ whole genome shotgun (WGS) entry which is preliminary data.</text>
</comment>
<keyword evidence="1" id="KW-0175">Coiled coil</keyword>
<proteinExistence type="predicted"/>
<protein>
    <submittedName>
        <fullName evidence="2">Uncharacterized protein</fullName>
    </submittedName>
</protein>
<reference evidence="2" key="1">
    <citation type="journal article" date="2015" name="Genom Data">
        <title>Genome sequences of six Phytophthora species associated with forests in New Zealand.</title>
        <authorList>
            <person name="Studholme D.J."/>
            <person name="McDougal R.L."/>
            <person name="Sambles C."/>
            <person name="Hansen E."/>
            <person name="Hardy G."/>
            <person name="Grant M."/>
            <person name="Ganley R.J."/>
            <person name="Williams N.M."/>
        </authorList>
    </citation>
    <scope>NUCLEOTIDE SEQUENCE</scope>
    <source>
        <strain evidence="2">NZFS 2646</strain>
    </source>
</reference>
<accession>A0A8T0LWD8</accession>